<accession>A0A511UK62</accession>
<dbReference type="RefSeq" id="WP_146872550.1">
    <property type="nucleotide sequence ID" value="NZ_BJXV01000001.1"/>
</dbReference>
<comment type="caution">
    <text evidence="3">The sequence shown here is derived from an EMBL/GenBank/DDBJ whole genome shotgun (WGS) entry which is preliminary data.</text>
</comment>
<feature type="compositionally biased region" description="Low complexity" evidence="1">
    <location>
        <begin position="337"/>
        <end position="354"/>
    </location>
</feature>
<keyword evidence="4" id="KW-1185">Reference proteome</keyword>
<proteinExistence type="predicted"/>
<dbReference type="Proteomes" id="UP000321303">
    <property type="component" value="Unassembled WGS sequence"/>
</dbReference>
<evidence type="ECO:0000313" key="4">
    <source>
        <dbReference type="Proteomes" id="UP000321303"/>
    </source>
</evidence>
<evidence type="ECO:0000313" key="3">
    <source>
        <dbReference type="EMBL" id="GEN26491.1"/>
    </source>
</evidence>
<name>A0A511UK62_9GAMM</name>
<keyword evidence="2" id="KW-0472">Membrane</keyword>
<dbReference type="NCBIfam" id="NF040486">
    <property type="entry name" value="SrfA_fam"/>
    <property type="match status" value="1"/>
</dbReference>
<organism evidence="3 4">
    <name type="scientific">Halovibrio variabilis</name>
    <dbReference type="NCBI Taxonomy" id="31910"/>
    <lineage>
        <taxon>Bacteria</taxon>
        <taxon>Pseudomonadati</taxon>
        <taxon>Pseudomonadota</taxon>
        <taxon>Gammaproteobacteria</taxon>
        <taxon>Oceanospirillales</taxon>
        <taxon>Halomonadaceae</taxon>
        <taxon>Halovibrio</taxon>
    </lineage>
</organism>
<keyword evidence="2" id="KW-1133">Transmembrane helix</keyword>
<evidence type="ECO:0000256" key="2">
    <source>
        <dbReference type="SAM" id="Phobius"/>
    </source>
</evidence>
<protein>
    <recommendedName>
        <fullName evidence="5">Breakpoint cluster region protein</fullName>
    </recommendedName>
</protein>
<dbReference type="AlphaFoldDB" id="A0A511UK62"/>
<gene>
    <name evidence="3" type="ORF">HVA01_01370</name>
</gene>
<feature type="transmembrane region" description="Helical" evidence="2">
    <location>
        <begin position="197"/>
        <end position="216"/>
    </location>
</feature>
<sequence length="489" mass="52261">MTSLLLHSGKTDQYRALGETGQPVYYSALQLRKAIARRLKGRERHLAIPQRDQQGEGVDWYSGIEGDVVPWRSATEGEREDARIQLAAFQEEIQAVEIPDESQGGDHEVFARLLKWVCHFPDENFVYLVNGTPVMTFWGFTHPETDRHANPLQCLYPQTEPELASATPPATPPLATAAPLAEAAIVEAPARPWWRRLWWLFPLALLLGLLLLLLGLRACSHPMTGPDMGINLPSGDVTAFSSAKPGWQGWDVWPFKAQTRGAALPSGSVEMNGGFSLPSFGSGAGALDWALPDAPIGLPGAAPESEVANADTSLASAETPLPDGDGEGELPAVPALSPGEAPQAPAEPGEGSPETMAPAELGTAPAPLSLPANTPDGAAAFLNGDWRGAGVMDSQSGRPLQVRYAFDQGQGQMQIRRGGANGMSCTGPVAATMQDGELQVEAQERARCEDGSHYEMPRVECRQADGEIADCAASYDDEPFPMQLQKASE</sequence>
<keyword evidence="2" id="KW-0812">Transmembrane</keyword>
<dbReference type="InterPro" id="IPR047774">
    <property type="entry name" value="SrfA-like"/>
</dbReference>
<dbReference type="EMBL" id="BJXV01000001">
    <property type="protein sequence ID" value="GEN26491.1"/>
    <property type="molecule type" value="Genomic_DNA"/>
</dbReference>
<dbReference type="OrthoDB" id="5448848at2"/>
<evidence type="ECO:0008006" key="5">
    <source>
        <dbReference type="Google" id="ProtNLM"/>
    </source>
</evidence>
<evidence type="ECO:0000256" key="1">
    <source>
        <dbReference type="SAM" id="MobiDB-lite"/>
    </source>
</evidence>
<reference evidence="3 4" key="1">
    <citation type="submission" date="2019-07" db="EMBL/GenBank/DDBJ databases">
        <title>Whole genome shotgun sequence of Halomonas variabilis NBRC 102410.</title>
        <authorList>
            <person name="Hosoyama A."/>
            <person name="Uohara A."/>
            <person name="Ohji S."/>
            <person name="Ichikawa N."/>
        </authorList>
    </citation>
    <scope>NUCLEOTIDE SEQUENCE [LARGE SCALE GENOMIC DNA]</scope>
    <source>
        <strain evidence="3 4">NBRC 102410</strain>
    </source>
</reference>
<feature type="region of interest" description="Disordered" evidence="1">
    <location>
        <begin position="316"/>
        <end position="372"/>
    </location>
</feature>